<organism evidence="2">
    <name type="scientific">hydrothermal vent metagenome</name>
    <dbReference type="NCBI Taxonomy" id="652676"/>
    <lineage>
        <taxon>unclassified sequences</taxon>
        <taxon>metagenomes</taxon>
        <taxon>ecological metagenomes</taxon>
    </lineage>
</organism>
<protein>
    <submittedName>
        <fullName evidence="2">Uncharacterized protein</fullName>
    </submittedName>
</protein>
<dbReference type="EMBL" id="UOFE01000033">
    <property type="protein sequence ID" value="VAW53198.1"/>
    <property type="molecule type" value="Genomic_DNA"/>
</dbReference>
<proteinExistence type="predicted"/>
<gene>
    <name evidence="2" type="ORF">MNBD_GAMMA05-1127</name>
</gene>
<accession>A0A3B0WB72</accession>
<reference evidence="2" key="1">
    <citation type="submission" date="2018-06" db="EMBL/GenBank/DDBJ databases">
        <authorList>
            <person name="Zhirakovskaya E."/>
        </authorList>
    </citation>
    <scope>NUCLEOTIDE SEQUENCE</scope>
</reference>
<sequence>MTVARADERDQNLISETESVESNAETIVNKDESTENLLDKNYDIAREEHPDNPCDRGLDTHYYEKRWYDETQVYINSKFCEPALWFDNFFASDRIFDEGVAGTYIRWRNDFTYDEEQYFKFETRFTASVSLPGMEKKLRLTFEGDEDEDLRDIAPGDSDEARNSLGLQFDFLENARSKFNVSISLSPRIRFRYRYTLPLTETITLRLTQEVQKEASFVSARTRFDFEKLFYEHFLFRSSSEGKFSEEFDGADWLQAFILFQRLDRRTSLSYEASAKGITEPISEIIDYRVAFRYRKNFHRRWLFYEISPEVTWPITFDGNRTFIEQERRSKWRLFFRLEVHFGNTQKKKYTDYNKIR</sequence>
<evidence type="ECO:0000256" key="1">
    <source>
        <dbReference type="SAM" id="MobiDB-lite"/>
    </source>
</evidence>
<feature type="compositionally biased region" description="Basic and acidic residues" evidence="1">
    <location>
        <begin position="1"/>
        <end position="11"/>
    </location>
</feature>
<evidence type="ECO:0000313" key="2">
    <source>
        <dbReference type="EMBL" id="VAW53198.1"/>
    </source>
</evidence>
<feature type="region of interest" description="Disordered" evidence="1">
    <location>
        <begin position="1"/>
        <end position="24"/>
    </location>
</feature>
<dbReference type="AlphaFoldDB" id="A0A3B0WB72"/>
<name>A0A3B0WB72_9ZZZZ</name>
<feature type="compositionally biased region" description="Polar residues" evidence="1">
    <location>
        <begin position="12"/>
        <end position="24"/>
    </location>
</feature>